<dbReference type="SUPFAM" id="SSF47413">
    <property type="entry name" value="lambda repressor-like DNA-binding domains"/>
    <property type="match status" value="1"/>
</dbReference>
<protein>
    <submittedName>
        <fullName evidence="2">Transcriptional regulator with XRE-family HTH domain</fullName>
    </submittedName>
</protein>
<reference evidence="2 3" key="1">
    <citation type="submission" date="2020-08" db="EMBL/GenBank/DDBJ databases">
        <title>Sequencing the genomes of 1000 actinobacteria strains.</title>
        <authorList>
            <person name="Klenk H.-P."/>
        </authorList>
    </citation>
    <scope>NUCLEOTIDE SEQUENCE [LARGE SCALE GENOMIC DNA]</scope>
    <source>
        <strain evidence="2 3">DSM 44230</strain>
    </source>
</reference>
<dbReference type="PROSITE" id="PS50943">
    <property type="entry name" value="HTH_CROC1"/>
    <property type="match status" value="1"/>
</dbReference>
<evidence type="ECO:0000313" key="3">
    <source>
        <dbReference type="Proteomes" id="UP000533598"/>
    </source>
</evidence>
<dbReference type="CDD" id="cd00093">
    <property type="entry name" value="HTH_XRE"/>
    <property type="match status" value="1"/>
</dbReference>
<dbReference type="Proteomes" id="UP000533598">
    <property type="component" value="Unassembled WGS sequence"/>
</dbReference>
<dbReference type="SMART" id="SM00530">
    <property type="entry name" value="HTH_XRE"/>
    <property type="match status" value="1"/>
</dbReference>
<dbReference type="EMBL" id="JACHMH010000001">
    <property type="protein sequence ID" value="MBB4680532.1"/>
    <property type="molecule type" value="Genomic_DNA"/>
</dbReference>
<dbReference type="InterPro" id="IPR001387">
    <property type="entry name" value="Cro/C1-type_HTH"/>
</dbReference>
<name>A0A7W7CG00_9PSEU</name>
<keyword evidence="3" id="KW-1185">Reference proteome</keyword>
<dbReference type="AlphaFoldDB" id="A0A7W7CG00"/>
<accession>A0A7W7CG00</accession>
<dbReference type="GO" id="GO:0003677">
    <property type="term" value="F:DNA binding"/>
    <property type="evidence" value="ECO:0007669"/>
    <property type="project" value="InterPro"/>
</dbReference>
<evidence type="ECO:0000259" key="1">
    <source>
        <dbReference type="PROSITE" id="PS50943"/>
    </source>
</evidence>
<proteinExistence type="predicted"/>
<organism evidence="2 3">
    <name type="scientific">Crossiella cryophila</name>
    <dbReference type="NCBI Taxonomy" id="43355"/>
    <lineage>
        <taxon>Bacteria</taxon>
        <taxon>Bacillati</taxon>
        <taxon>Actinomycetota</taxon>
        <taxon>Actinomycetes</taxon>
        <taxon>Pseudonocardiales</taxon>
        <taxon>Pseudonocardiaceae</taxon>
        <taxon>Crossiella</taxon>
    </lineage>
</organism>
<dbReference type="InterPro" id="IPR010982">
    <property type="entry name" value="Lambda_DNA-bd_dom_sf"/>
</dbReference>
<comment type="caution">
    <text evidence="2">The sequence shown here is derived from an EMBL/GenBank/DDBJ whole genome shotgun (WGS) entry which is preliminary data.</text>
</comment>
<sequence length="84" mass="9824">MNEKAVQQVLHDLGPRLKRFRMQRDWTLKEVGRRTGSCYSVWSRIESGIRTPSLEQILYLSAAHKLRLDYLIGPDPLWSKGPSW</sequence>
<evidence type="ECO:0000313" key="2">
    <source>
        <dbReference type="EMBL" id="MBB4680532.1"/>
    </source>
</evidence>
<gene>
    <name evidence="2" type="ORF">HNR67_006650</name>
</gene>
<feature type="domain" description="HTH cro/C1-type" evidence="1">
    <location>
        <begin position="17"/>
        <end position="71"/>
    </location>
</feature>
<dbReference type="Gene3D" id="1.10.260.40">
    <property type="entry name" value="lambda repressor-like DNA-binding domains"/>
    <property type="match status" value="1"/>
</dbReference>
<dbReference type="Pfam" id="PF13560">
    <property type="entry name" value="HTH_31"/>
    <property type="match status" value="1"/>
</dbReference>